<name>A0A2P2JCQ6_RHIMU</name>
<evidence type="ECO:0000256" key="1">
    <source>
        <dbReference type="SAM" id="MobiDB-lite"/>
    </source>
</evidence>
<dbReference type="PANTHER" id="PTHR33356:SF5">
    <property type="entry name" value="TIP41-LIKE PROTEIN"/>
    <property type="match status" value="1"/>
</dbReference>
<dbReference type="AlphaFoldDB" id="A0A2P2JCQ6"/>
<reference evidence="2" key="1">
    <citation type="submission" date="2018-02" db="EMBL/GenBank/DDBJ databases">
        <title>Rhizophora mucronata_Transcriptome.</title>
        <authorList>
            <person name="Meera S.P."/>
            <person name="Sreeshan A."/>
            <person name="Augustine A."/>
        </authorList>
    </citation>
    <scope>NUCLEOTIDE SEQUENCE</scope>
    <source>
        <tissue evidence="2">Leaf</tissue>
    </source>
</reference>
<dbReference type="EMBL" id="GGEC01010777">
    <property type="protein sequence ID" value="MBW91260.1"/>
    <property type="molecule type" value="Transcribed_RNA"/>
</dbReference>
<feature type="region of interest" description="Disordered" evidence="1">
    <location>
        <begin position="289"/>
        <end position="313"/>
    </location>
</feature>
<organism evidence="2">
    <name type="scientific">Rhizophora mucronata</name>
    <name type="common">Asiatic mangrove</name>
    <dbReference type="NCBI Taxonomy" id="61149"/>
    <lineage>
        <taxon>Eukaryota</taxon>
        <taxon>Viridiplantae</taxon>
        <taxon>Streptophyta</taxon>
        <taxon>Embryophyta</taxon>
        <taxon>Tracheophyta</taxon>
        <taxon>Spermatophyta</taxon>
        <taxon>Magnoliopsida</taxon>
        <taxon>eudicotyledons</taxon>
        <taxon>Gunneridae</taxon>
        <taxon>Pentapetalae</taxon>
        <taxon>rosids</taxon>
        <taxon>fabids</taxon>
        <taxon>Malpighiales</taxon>
        <taxon>Rhizophoraceae</taxon>
        <taxon>Rhizophora</taxon>
    </lineage>
</organism>
<accession>A0A2P2JCQ6</accession>
<protein>
    <submittedName>
        <fullName evidence="2">Uncharacterized protein MANES_09G099100</fullName>
    </submittedName>
</protein>
<sequence>MAESLEDCEFCLPSQFLTDDDILMDMKNSNSSSLKGAKDFFGSEAEYGKPLFPFELPYGFGSSFGGSADLSCPVESAIGSPETESDEEDFLAGLTRQMAHTTLEDDLWRNDLSLTTESKSRVLSCSPQSTLCTVGSGCGCSQGSSRGSPNAPGRIASPPTAWHLLYAAAGEVAMMRMNEERLSLNNHTRELLATLRKHSSLPAPVNNPNHDPALYSQQALPSYQKLQAFRFQQLRQQQMMKQRSSGVWRGQHSKGTGLYQLQQPPQMVHNRERNTGNRLLGLPASAWPPLQQAQQQPQHQRHGDSGGHSGFLVNPGAKKECAGTGVFLPRRVGAPTETRKKSACSTVFLPARVVQALNLNLEEIGAQPQFHYHFNGNLAPDNDIALRLVSDSHSIHKRNLRPQPGMSTEVSLPQEWTY</sequence>
<dbReference type="PANTHER" id="PTHR33356">
    <property type="entry name" value="TIP41-LIKE PROTEIN"/>
    <property type="match status" value="1"/>
</dbReference>
<feature type="compositionally biased region" description="Low complexity" evidence="1">
    <location>
        <begin position="289"/>
        <end position="298"/>
    </location>
</feature>
<proteinExistence type="predicted"/>
<evidence type="ECO:0000313" key="2">
    <source>
        <dbReference type="EMBL" id="MBW91260.1"/>
    </source>
</evidence>